<sequence>MVCGDLLRSCYEVDAVIEGLEPGSYDVRCEVAVLGVLVMSRTSAVELGVDPSTVPTGCVADPTLDPVIEVQVRRADVVVASSGRVRW</sequence>
<reference evidence="1 2" key="1">
    <citation type="submission" date="2019-06" db="EMBL/GenBank/DDBJ databases">
        <title>Sequencing the genomes of 1000 actinobacteria strains.</title>
        <authorList>
            <person name="Klenk H.-P."/>
        </authorList>
    </citation>
    <scope>NUCLEOTIDE SEQUENCE [LARGE SCALE GENOMIC DNA]</scope>
    <source>
        <strain evidence="1 2">DSM 18935</strain>
    </source>
</reference>
<evidence type="ECO:0000313" key="1">
    <source>
        <dbReference type="EMBL" id="TWD16542.1"/>
    </source>
</evidence>
<dbReference type="EMBL" id="VIUW01000001">
    <property type="protein sequence ID" value="TWD16542.1"/>
    <property type="molecule type" value="Genomic_DNA"/>
</dbReference>
<comment type="caution">
    <text evidence="1">The sequence shown here is derived from an EMBL/GenBank/DDBJ whole genome shotgun (WGS) entry which is preliminary data.</text>
</comment>
<gene>
    <name evidence="1" type="ORF">FB557_0065</name>
</gene>
<dbReference type="Proteomes" id="UP000315628">
    <property type="component" value="Unassembled WGS sequence"/>
</dbReference>
<accession>A0A560WFS0</accession>
<proteinExistence type="predicted"/>
<keyword evidence="2" id="KW-1185">Reference proteome</keyword>
<name>A0A560WFS0_9MICO</name>
<dbReference type="RefSeq" id="WP_144854599.1">
    <property type="nucleotide sequence ID" value="NZ_BAAAYT010000001.1"/>
</dbReference>
<organism evidence="1 2">
    <name type="scientific">Marihabitans asiaticum</name>
    <dbReference type="NCBI Taxonomy" id="415218"/>
    <lineage>
        <taxon>Bacteria</taxon>
        <taxon>Bacillati</taxon>
        <taxon>Actinomycetota</taxon>
        <taxon>Actinomycetes</taxon>
        <taxon>Micrococcales</taxon>
        <taxon>Intrasporangiaceae</taxon>
        <taxon>Marihabitans</taxon>
    </lineage>
</organism>
<protein>
    <submittedName>
        <fullName evidence="1">Uncharacterized protein</fullName>
    </submittedName>
</protein>
<evidence type="ECO:0000313" key="2">
    <source>
        <dbReference type="Proteomes" id="UP000315628"/>
    </source>
</evidence>
<dbReference type="AlphaFoldDB" id="A0A560WFS0"/>